<dbReference type="InterPro" id="IPR019956">
    <property type="entry name" value="Ubiquitin_dom"/>
</dbReference>
<reference evidence="3" key="1">
    <citation type="submission" date="2021-01" db="EMBL/GenBank/DDBJ databases">
        <authorList>
            <person name="Corre E."/>
            <person name="Pelletier E."/>
            <person name="Niang G."/>
            <person name="Scheremetjew M."/>
            <person name="Finn R."/>
            <person name="Kale V."/>
            <person name="Holt S."/>
            <person name="Cochrane G."/>
            <person name="Meng A."/>
            <person name="Brown T."/>
            <person name="Cohen L."/>
        </authorList>
    </citation>
    <scope>NUCLEOTIDE SEQUENCE</scope>
    <source>
        <strain evidence="3">CCAP 1951/1</strain>
    </source>
</reference>
<dbReference type="PROSITE" id="PS50053">
    <property type="entry name" value="UBIQUITIN_2"/>
    <property type="match status" value="1"/>
</dbReference>
<feature type="region of interest" description="Disordered" evidence="1">
    <location>
        <begin position="182"/>
        <end position="202"/>
    </location>
</feature>
<dbReference type="InterPro" id="IPR000626">
    <property type="entry name" value="Ubiquitin-like_dom"/>
</dbReference>
<dbReference type="Pfam" id="PF00240">
    <property type="entry name" value="ubiquitin"/>
    <property type="match status" value="1"/>
</dbReference>
<dbReference type="InterPro" id="IPR029071">
    <property type="entry name" value="Ubiquitin-like_domsf"/>
</dbReference>
<dbReference type="SUPFAM" id="SSF54236">
    <property type="entry name" value="Ubiquitin-like"/>
    <property type="match status" value="1"/>
</dbReference>
<evidence type="ECO:0000259" key="2">
    <source>
        <dbReference type="PROSITE" id="PS50053"/>
    </source>
</evidence>
<dbReference type="InterPro" id="IPR050158">
    <property type="entry name" value="Ubiquitin_ubiquitin-like"/>
</dbReference>
<accession>A0A7S1QK42</accession>
<gene>
    <name evidence="3" type="ORF">NDES1114_LOCUS27793</name>
</gene>
<organism evidence="3">
    <name type="scientific">Neobodo designis</name>
    <name type="common">Flagellated protozoan</name>
    <name type="synonym">Bodo designis</name>
    <dbReference type="NCBI Taxonomy" id="312471"/>
    <lineage>
        <taxon>Eukaryota</taxon>
        <taxon>Discoba</taxon>
        <taxon>Euglenozoa</taxon>
        <taxon>Kinetoplastea</taxon>
        <taxon>Metakinetoplastina</taxon>
        <taxon>Neobodonida</taxon>
        <taxon>Neobodo</taxon>
    </lineage>
</organism>
<dbReference type="Gene3D" id="3.10.20.90">
    <property type="entry name" value="Phosphatidylinositol 3-kinase Catalytic Subunit, Chain A, domain 1"/>
    <property type="match status" value="1"/>
</dbReference>
<dbReference type="PANTHER" id="PTHR10666">
    <property type="entry name" value="UBIQUITIN"/>
    <property type="match status" value="1"/>
</dbReference>
<dbReference type="AlphaFoldDB" id="A0A7S1QK42"/>
<dbReference type="PROSITE" id="PS00299">
    <property type="entry name" value="UBIQUITIN_1"/>
    <property type="match status" value="1"/>
</dbReference>
<dbReference type="SMART" id="SM00213">
    <property type="entry name" value="UBQ"/>
    <property type="match status" value="1"/>
</dbReference>
<proteinExistence type="predicted"/>
<protein>
    <recommendedName>
        <fullName evidence="2">Ubiquitin-like domain-containing protein</fullName>
    </recommendedName>
</protein>
<dbReference type="PRINTS" id="PR00348">
    <property type="entry name" value="UBIQUITIN"/>
</dbReference>
<evidence type="ECO:0000256" key="1">
    <source>
        <dbReference type="SAM" id="MobiDB-lite"/>
    </source>
</evidence>
<feature type="domain" description="Ubiquitin-like" evidence="2">
    <location>
        <begin position="95"/>
        <end position="161"/>
    </location>
</feature>
<name>A0A7S1QK42_NEODS</name>
<dbReference type="EMBL" id="HBGF01041476">
    <property type="protein sequence ID" value="CAD9141222.1"/>
    <property type="molecule type" value="Transcribed_RNA"/>
</dbReference>
<sequence>MVRTKSHRTEEASPGAGPAVVSLTLPLRVYDAKTRLVLNVQLRRPSGVGLREALPDEYGAARLFIDGRELKAGDSLLKLLRPDAKPVVWATAGVFTVFVKTLTGKTTVVPTACSGLPIEGLKKMIQELDGIPPDQQRLIFAGKQLEEGRTLGDYNIEESTTSDRCPIHLILRLRGGMHVESSGREGFGVPQPPTEAPEPVRDNLAWPTACSDEAEWDQWRAAAAAAADVEADASDDDS</sequence>
<dbReference type="InterPro" id="IPR019954">
    <property type="entry name" value="Ubiquitin_CS"/>
</dbReference>
<evidence type="ECO:0000313" key="3">
    <source>
        <dbReference type="EMBL" id="CAD9141222.1"/>
    </source>
</evidence>